<dbReference type="InterPro" id="IPR002575">
    <property type="entry name" value="Aminoglycoside_PTrfase"/>
</dbReference>
<comment type="caution">
    <text evidence="2">The sequence shown here is derived from an EMBL/GenBank/DDBJ whole genome shotgun (WGS) entry which is preliminary data.</text>
</comment>
<sequence length="366" mass="42449">MEYQQLNDVVSHFKTEGVTESILPLGNGLINDTYKVKTKGENTPDYVLQRINTDIFTDVEMLQHNIEVVTTHIRRKLEEQGEGDIGRKVLRFVSTDEGKTYFKDAEGKHWRVSVFIPDAKTFESVTPEHSYDAGKAFGQFQSMLVDVPEELGETIPDFHNMELRLRQFREAIQANPKDRLVEVQDWVDELESHAQEMCKAEQLHREGKLKKRICHCDTKVNNMLFDRDGKVLCVIDLDTVMPSFIFSDYGDFLRTAANTVAEDSSAFDQIDFRMDIFESFTRGYIASARSFLEPVEIENLVYAAKLFPYMQSVRFLTDYINGDTYYKIAYENHNLVRAQNQLHLFRSVCRHENEMKAFIEACIEDI</sequence>
<dbReference type="EMBL" id="ACKS01000082">
    <property type="protein sequence ID" value="EFA43329.1"/>
    <property type="molecule type" value="Genomic_DNA"/>
</dbReference>
<proteinExistence type="predicted"/>
<accession>D1PZ95</accession>
<gene>
    <name evidence="2" type="primary">mdsC</name>
    <name evidence="2" type="ORF">HMPREF0645_2280</name>
</gene>
<reference evidence="2 3" key="1">
    <citation type="submission" date="2009-10" db="EMBL/GenBank/DDBJ databases">
        <authorList>
            <person name="Qin X."/>
            <person name="Bachman B."/>
            <person name="Battles P."/>
            <person name="Bell A."/>
            <person name="Bess C."/>
            <person name="Bickham C."/>
            <person name="Chaboub L."/>
            <person name="Chen D."/>
            <person name="Coyle M."/>
            <person name="Deiros D.R."/>
            <person name="Dinh H."/>
            <person name="Forbes L."/>
            <person name="Fowler G."/>
            <person name="Francisco L."/>
            <person name="Fu Q."/>
            <person name="Gubbala S."/>
            <person name="Hale W."/>
            <person name="Han Y."/>
            <person name="Hemphill L."/>
            <person name="Highlander S.K."/>
            <person name="Hirani K."/>
            <person name="Hogues M."/>
            <person name="Jackson L."/>
            <person name="Jakkamsetti A."/>
            <person name="Javaid M."/>
            <person name="Jiang H."/>
            <person name="Korchina V."/>
            <person name="Kovar C."/>
            <person name="Lara F."/>
            <person name="Lee S."/>
            <person name="Mata R."/>
            <person name="Mathew T."/>
            <person name="Moen C."/>
            <person name="Morales K."/>
            <person name="Munidasa M."/>
            <person name="Nazareth L."/>
            <person name="Ngo R."/>
            <person name="Nguyen L."/>
            <person name="Okwuonu G."/>
            <person name="Ongeri F."/>
            <person name="Patil S."/>
            <person name="Petrosino J."/>
            <person name="Pham C."/>
            <person name="Pham P."/>
            <person name="Pu L.-L."/>
            <person name="Puazo M."/>
            <person name="Raj R."/>
            <person name="Reid J."/>
            <person name="Rouhana J."/>
            <person name="Saada N."/>
            <person name="Shang Y."/>
            <person name="Simmons D."/>
            <person name="Thornton R."/>
            <person name="Warren J."/>
            <person name="Weissenberger G."/>
            <person name="Zhang J."/>
            <person name="Zhang L."/>
            <person name="Zhou C."/>
            <person name="Zhu D."/>
            <person name="Muzny D."/>
            <person name="Worley K."/>
            <person name="Gibbs R."/>
        </authorList>
    </citation>
    <scope>NUCLEOTIDE SEQUENCE [LARGE SCALE GENOMIC DNA]</scope>
    <source>
        <strain evidence="2 3">DSM 17361</strain>
    </source>
</reference>
<dbReference type="RefSeq" id="WP_007174383.1">
    <property type="nucleotide sequence ID" value="NZ_GG704781.1"/>
</dbReference>
<name>D1PZ95_9BACT</name>
<dbReference type="InterPro" id="IPR050249">
    <property type="entry name" value="Pseudomonas-type_ThrB"/>
</dbReference>
<organism evidence="2 3">
    <name type="scientific">Hallella bergensis DSM 17361</name>
    <dbReference type="NCBI Taxonomy" id="585502"/>
    <lineage>
        <taxon>Bacteria</taxon>
        <taxon>Pseudomonadati</taxon>
        <taxon>Bacteroidota</taxon>
        <taxon>Bacteroidia</taxon>
        <taxon>Bacteroidales</taxon>
        <taxon>Prevotellaceae</taxon>
        <taxon>Hallella</taxon>
    </lineage>
</organism>
<dbReference type="PANTHER" id="PTHR21064:SF5">
    <property type="entry name" value="SLR1880 PROTEIN"/>
    <property type="match status" value="1"/>
</dbReference>
<keyword evidence="3" id="KW-1185">Reference proteome</keyword>
<keyword evidence="2" id="KW-0378">Hydrolase</keyword>
<evidence type="ECO:0000259" key="1">
    <source>
        <dbReference type="Pfam" id="PF01636"/>
    </source>
</evidence>
<dbReference type="EC" id="3.1.6.-" evidence="2"/>
<feature type="domain" description="Aminoglycoside phosphotransferase" evidence="1">
    <location>
        <begin position="22"/>
        <end position="257"/>
    </location>
</feature>
<dbReference type="AlphaFoldDB" id="D1PZ95"/>
<evidence type="ECO:0000313" key="3">
    <source>
        <dbReference type="Proteomes" id="UP000003160"/>
    </source>
</evidence>
<dbReference type="eggNOG" id="COG2334">
    <property type="taxonomic scope" value="Bacteria"/>
</dbReference>
<dbReference type="Proteomes" id="UP000003160">
    <property type="component" value="Unassembled WGS sequence"/>
</dbReference>
<protein>
    <submittedName>
        <fullName evidence="2">Mucin-desulfating sulfatase</fullName>
        <ecNumber evidence="2">3.1.6.-</ecNumber>
    </submittedName>
</protein>
<dbReference type="GO" id="GO:0016787">
    <property type="term" value="F:hydrolase activity"/>
    <property type="evidence" value="ECO:0007669"/>
    <property type="project" value="UniProtKB-KW"/>
</dbReference>
<dbReference type="PANTHER" id="PTHR21064">
    <property type="entry name" value="AMINOGLYCOSIDE PHOSPHOTRANSFERASE DOMAIN-CONTAINING PROTEIN-RELATED"/>
    <property type="match status" value="1"/>
</dbReference>
<dbReference type="OrthoDB" id="526037at2"/>
<evidence type="ECO:0000313" key="2">
    <source>
        <dbReference type="EMBL" id="EFA43329.1"/>
    </source>
</evidence>
<dbReference type="Gene3D" id="3.90.1200.10">
    <property type="match status" value="1"/>
</dbReference>
<dbReference type="Pfam" id="PF01636">
    <property type="entry name" value="APH"/>
    <property type="match status" value="1"/>
</dbReference>
<dbReference type="HOGENOM" id="CLU_037718_0_0_10"/>
<dbReference type="InterPro" id="IPR011009">
    <property type="entry name" value="Kinase-like_dom_sf"/>
</dbReference>
<dbReference type="SUPFAM" id="SSF56112">
    <property type="entry name" value="Protein kinase-like (PK-like)"/>
    <property type="match status" value="1"/>
</dbReference>